<protein>
    <submittedName>
        <fullName evidence="1">Uncharacterized protein</fullName>
    </submittedName>
</protein>
<dbReference type="EMBL" id="JAPFFK010000013">
    <property type="protein sequence ID" value="KAJ6726311.1"/>
    <property type="molecule type" value="Genomic_DNA"/>
</dbReference>
<dbReference type="Proteomes" id="UP001151532">
    <property type="component" value="Chromosome 8"/>
</dbReference>
<proteinExistence type="predicted"/>
<comment type="caution">
    <text evidence="1">The sequence shown here is derived from an EMBL/GenBank/DDBJ whole genome shotgun (WGS) entry which is preliminary data.</text>
</comment>
<accession>A0A9Q0Z9L9</accession>
<reference evidence="1" key="2">
    <citation type="journal article" date="2023" name="Int. J. Mol. Sci.">
        <title>De Novo Assembly and Annotation of 11 Diverse Shrub Willow (Salix) Genomes Reveals Novel Gene Organization in Sex-Linked Regions.</title>
        <authorList>
            <person name="Hyden B."/>
            <person name="Feng K."/>
            <person name="Yates T.B."/>
            <person name="Jawdy S."/>
            <person name="Cereghino C."/>
            <person name="Smart L.B."/>
            <person name="Muchero W."/>
        </authorList>
    </citation>
    <scope>NUCLEOTIDE SEQUENCE</scope>
    <source>
        <tissue evidence="1">Shoot tip</tissue>
    </source>
</reference>
<evidence type="ECO:0000313" key="2">
    <source>
        <dbReference type="Proteomes" id="UP001151532"/>
    </source>
</evidence>
<gene>
    <name evidence="1" type="ORF">OIU79_004465</name>
</gene>
<reference evidence="1" key="1">
    <citation type="submission" date="2022-11" db="EMBL/GenBank/DDBJ databases">
        <authorList>
            <person name="Hyden B.L."/>
            <person name="Feng K."/>
            <person name="Yates T."/>
            <person name="Jawdy S."/>
            <person name="Smart L.B."/>
            <person name="Muchero W."/>
        </authorList>
    </citation>
    <scope>NUCLEOTIDE SEQUENCE</scope>
    <source>
        <tissue evidence="1">Shoot tip</tissue>
    </source>
</reference>
<sequence length="111" mass="12640">MAIILKHFPFLWINPPLIQSFVMSSPVICNLLVPSLMMGSGELRCPDPFYYMLWGEVIYFSMANLGFRSDKCNSGHYVITFQRLILMACLVQETMDSFVGSSLASLFLHCF</sequence>
<name>A0A9Q0Z9L9_SALPP</name>
<keyword evidence="2" id="KW-1185">Reference proteome</keyword>
<evidence type="ECO:0000313" key="1">
    <source>
        <dbReference type="EMBL" id="KAJ6726311.1"/>
    </source>
</evidence>
<dbReference type="AlphaFoldDB" id="A0A9Q0Z9L9"/>
<organism evidence="1 2">
    <name type="scientific">Salix purpurea</name>
    <name type="common">Purple osier willow</name>
    <dbReference type="NCBI Taxonomy" id="77065"/>
    <lineage>
        <taxon>Eukaryota</taxon>
        <taxon>Viridiplantae</taxon>
        <taxon>Streptophyta</taxon>
        <taxon>Embryophyta</taxon>
        <taxon>Tracheophyta</taxon>
        <taxon>Spermatophyta</taxon>
        <taxon>Magnoliopsida</taxon>
        <taxon>eudicotyledons</taxon>
        <taxon>Gunneridae</taxon>
        <taxon>Pentapetalae</taxon>
        <taxon>rosids</taxon>
        <taxon>fabids</taxon>
        <taxon>Malpighiales</taxon>
        <taxon>Salicaceae</taxon>
        <taxon>Saliceae</taxon>
        <taxon>Salix</taxon>
    </lineage>
</organism>